<geneLocation type="plasmid" evidence="4">
    <name>picon</name>
</geneLocation>
<evidence type="ECO:0000313" key="4">
    <source>
        <dbReference type="Proteomes" id="UP000241854"/>
    </source>
</evidence>
<dbReference type="RefSeq" id="WP_107917335.1">
    <property type="nucleotide sequence ID" value="NZ_CP021643.1"/>
</dbReference>
<keyword evidence="3" id="KW-0614">Plasmid</keyword>
<dbReference type="EMBL" id="CP021643">
    <property type="protein sequence ID" value="AVX45028.1"/>
    <property type="molecule type" value="Genomic_DNA"/>
</dbReference>
<feature type="transmembrane region" description="Helical" evidence="2">
    <location>
        <begin position="12"/>
        <end position="36"/>
    </location>
</feature>
<evidence type="ECO:0000313" key="3">
    <source>
        <dbReference type="EMBL" id="AVX45028.1"/>
    </source>
</evidence>
<organism evidence="3 4">
    <name type="scientific">Campylobacter concisus</name>
    <dbReference type="NCBI Taxonomy" id="199"/>
    <lineage>
        <taxon>Bacteria</taxon>
        <taxon>Pseudomonadati</taxon>
        <taxon>Campylobacterota</taxon>
        <taxon>Epsilonproteobacteria</taxon>
        <taxon>Campylobacterales</taxon>
        <taxon>Campylobacteraceae</taxon>
        <taxon>Campylobacter</taxon>
    </lineage>
</organism>
<feature type="region of interest" description="Disordered" evidence="1">
    <location>
        <begin position="136"/>
        <end position="158"/>
    </location>
</feature>
<keyword evidence="2" id="KW-0472">Membrane</keyword>
<sequence>MNKSENGSKYLILNALLALLALPFIFVFIFALYIGYVKFMKYVDREYDRLEVLALEDFKNENDGISIIDMYKIKRAISVVISKTSVRDSAGETSNIIYDNMKKNGTLSLCKDIENEVKPECENQIGEEIKLFLNNHKKPEPKPDAPEEMAKRILSNIK</sequence>
<name>A0A2R4P2W6_9BACT</name>
<gene>
    <name evidence="3" type="ORF">CCS77_2022</name>
</gene>
<keyword evidence="2" id="KW-1133">Transmembrane helix</keyword>
<proteinExistence type="predicted"/>
<dbReference type="Proteomes" id="UP000241854">
    <property type="component" value="Plasmid pICON"/>
</dbReference>
<evidence type="ECO:0000256" key="2">
    <source>
        <dbReference type="SAM" id="Phobius"/>
    </source>
</evidence>
<evidence type="ECO:0000256" key="1">
    <source>
        <dbReference type="SAM" id="MobiDB-lite"/>
    </source>
</evidence>
<dbReference type="AlphaFoldDB" id="A0A2R4P2W6"/>
<reference evidence="3 4" key="1">
    <citation type="journal article" date="2018" name="Emerg. Microbes Infect.">
        <title>Genomic analysis of oral Campylobacter concisus strains identified a potential bacterial molecular marker associated with active Crohn's disease.</title>
        <authorList>
            <person name="Liu F."/>
            <person name="Ma R."/>
            <person name="Tay C.Y.A."/>
            <person name="Octavia S."/>
            <person name="Lan R."/>
            <person name="Chung H.K.L."/>
            <person name="Riordan S.M."/>
            <person name="Grimm M.C."/>
            <person name="Leong R.W."/>
            <person name="Tanaka M.M."/>
            <person name="Connor S."/>
            <person name="Zhang L."/>
        </authorList>
    </citation>
    <scope>NUCLEOTIDE SEQUENCE [LARGE SCALE GENOMIC DNA]</scope>
    <source>
        <strain evidence="3 4">P2CDO4</strain>
        <plasmid evidence="3">pICON</plasmid>
    </source>
</reference>
<keyword evidence="2" id="KW-0812">Transmembrane</keyword>
<accession>A0A2R4P2W6</accession>
<protein>
    <submittedName>
        <fullName evidence="3">Uncharacterized protein</fullName>
    </submittedName>
</protein>
<feature type="compositionally biased region" description="Basic and acidic residues" evidence="1">
    <location>
        <begin position="137"/>
        <end position="151"/>
    </location>
</feature>